<dbReference type="AlphaFoldDB" id="A0A835BJG3"/>
<evidence type="ECO:0000313" key="3">
    <source>
        <dbReference type="Proteomes" id="UP000636709"/>
    </source>
</evidence>
<keyword evidence="1" id="KW-1133">Transmembrane helix</keyword>
<feature type="transmembrane region" description="Helical" evidence="1">
    <location>
        <begin position="235"/>
        <end position="256"/>
    </location>
</feature>
<keyword evidence="1" id="KW-0472">Membrane</keyword>
<proteinExistence type="predicted"/>
<dbReference type="OrthoDB" id="737323at2759"/>
<dbReference type="PANTHER" id="PTHR34483">
    <property type="entry name" value="OS09G0129800 PROTEIN"/>
    <property type="match status" value="1"/>
</dbReference>
<keyword evidence="1" id="KW-0812">Transmembrane</keyword>
<sequence length="318" mass="34141">MATRQSSTAPSFFNFLKEGLLLPTHNPRLFAAVLAIIVASTSLLLLGNDLAIQPLVEQIRIDTNLLNSTDPSSPEFLHLLKEIQDDTRAIFITGGVYLLIAIVIGSFIRIVVLFAAVTTYSGELHTFASLLGKVKAQLKGPLLTLGFTSVLEITYIAFIAGMVGILAFLTIMIKQHRTIMLFVDLLLVTVASIFLVYFSIICSLSIVVAVAEPGCHGAGAVGQAWRLMKGKRRRAMLLISVPAVLAAALSPVHTLAKTCAVGNIASGLLLGFLYTILMGAVELFATCAMTAFYYECKGSPEALGTKYTKVSTEDQVNV</sequence>
<protein>
    <submittedName>
        <fullName evidence="2">Uncharacterized protein</fullName>
    </submittedName>
</protein>
<accession>A0A835BJG3</accession>
<dbReference type="EMBL" id="JACEFO010001972">
    <property type="protein sequence ID" value="KAF8690714.1"/>
    <property type="molecule type" value="Genomic_DNA"/>
</dbReference>
<organism evidence="2 3">
    <name type="scientific">Digitaria exilis</name>
    <dbReference type="NCBI Taxonomy" id="1010633"/>
    <lineage>
        <taxon>Eukaryota</taxon>
        <taxon>Viridiplantae</taxon>
        <taxon>Streptophyta</taxon>
        <taxon>Embryophyta</taxon>
        <taxon>Tracheophyta</taxon>
        <taxon>Spermatophyta</taxon>
        <taxon>Magnoliopsida</taxon>
        <taxon>Liliopsida</taxon>
        <taxon>Poales</taxon>
        <taxon>Poaceae</taxon>
        <taxon>PACMAD clade</taxon>
        <taxon>Panicoideae</taxon>
        <taxon>Panicodae</taxon>
        <taxon>Paniceae</taxon>
        <taxon>Anthephorinae</taxon>
        <taxon>Digitaria</taxon>
    </lineage>
</organism>
<gene>
    <name evidence="2" type="ORF">HU200_041090</name>
</gene>
<reference evidence="2" key="1">
    <citation type="submission" date="2020-07" db="EMBL/GenBank/DDBJ databases">
        <title>Genome sequence and genetic diversity analysis of an under-domesticated orphan crop, white fonio (Digitaria exilis).</title>
        <authorList>
            <person name="Bennetzen J.L."/>
            <person name="Chen S."/>
            <person name="Ma X."/>
            <person name="Wang X."/>
            <person name="Yssel A.E.J."/>
            <person name="Chaluvadi S.R."/>
            <person name="Johnson M."/>
            <person name="Gangashetty P."/>
            <person name="Hamidou F."/>
            <person name="Sanogo M.D."/>
            <person name="Zwaenepoel A."/>
            <person name="Wallace J."/>
            <person name="Van De Peer Y."/>
            <person name="Van Deynze A."/>
        </authorList>
    </citation>
    <scope>NUCLEOTIDE SEQUENCE</scope>
    <source>
        <tissue evidence="2">Leaves</tissue>
    </source>
</reference>
<dbReference type="Proteomes" id="UP000636709">
    <property type="component" value="Unassembled WGS sequence"/>
</dbReference>
<evidence type="ECO:0000313" key="2">
    <source>
        <dbReference type="EMBL" id="KAF8690714.1"/>
    </source>
</evidence>
<dbReference type="PANTHER" id="PTHR34483:SF5">
    <property type="entry name" value="TRANSMEMBRANE PROTEIN"/>
    <property type="match status" value="1"/>
</dbReference>
<feature type="transmembrane region" description="Helical" evidence="1">
    <location>
        <begin position="89"/>
        <end position="117"/>
    </location>
</feature>
<feature type="transmembrane region" description="Helical" evidence="1">
    <location>
        <begin position="153"/>
        <end position="173"/>
    </location>
</feature>
<feature type="transmembrane region" description="Helical" evidence="1">
    <location>
        <begin position="185"/>
        <end position="211"/>
    </location>
</feature>
<evidence type="ECO:0000256" key="1">
    <source>
        <dbReference type="SAM" id="Phobius"/>
    </source>
</evidence>
<comment type="caution">
    <text evidence="2">The sequence shown here is derived from an EMBL/GenBank/DDBJ whole genome shotgun (WGS) entry which is preliminary data.</text>
</comment>
<keyword evidence="3" id="KW-1185">Reference proteome</keyword>
<feature type="transmembrane region" description="Helical" evidence="1">
    <location>
        <begin position="268"/>
        <end position="294"/>
    </location>
</feature>
<name>A0A835BJG3_9POAL</name>
<feature type="transmembrane region" description="Helical" evidence="1">
    <location>
        <begin position="29"/>
        <end position="46"/>
    </location>
</feature>